<dbReference type="AlphaFoldDB" id="A0A6B0USA2"/>
<feature type="compositionally biased region" description="Basic and acidic residues" evidence="1">
    <location>
        <begin position="87"/>
        <end position="101"/>
    </location>
</feature>
<reference evidence="2" key="1">
    <citation type="submission" date="2019-12" db="EMBL/GenBank/DDBJ databases">
        <title>An insight into the sialome of adult female Ixodes ricinus ticks feeding for 6 days.</title>
        <authorList>
            <person name="Perner J."/>
            <person name="Ribeiro J.M.C."/>
        </authorList>
    </citation>
    <scope>NUCLEOTIDE SEQUENCE</scope>
    <source>
        <strain evidence="2">Semi-engorged</strain>
        <tissue evidence="2">Salivary glands</tissue>
    </source>
</reference>
<accession>A0A6B0USA2</accession>
<evidence type="ECO:0000256" key="1">
    <source>
        <dbReference type="SAM" id="MobiDB-lite"/>
    </source>
</evidence>
<sequence>MDPPVTLCGMLCTLGQVCEVPAEPDQGGASGLCAILRGAPATDVHERHARAAPLVARAAGNQVQKAPDAAHHLHGRQHQNPPGRLCHHGEGALRPAVGKDRPQGPVRVLALHCPLRQGVVAGQRRGACDGRHLAV</sequence>
<name>A0A6B0USA2_IXORI</name>
<evidence type="ECO:0000313" key="2">
    <source>
        <dbReference type="EMBL" id="MXU92613.1"/>
    </source>
</evidence>
<proteinExistence type="predicted"/>
<organism evidence="2">
    <name type="scientific">Ixodes ricinus</name>
    <name type="common">Common tick</name>
    <name type="synonym">Acarus ricinus</name>
    <dbReference type="NCBI Taxonomy" id="34613"/>
    <lineage>
        <taxon>Eukaryota</taxon>
        <taxon>Metazoa</taxon>
        <taxon>Ecdysozoa</taxon>
        <taxon>Arthropoda</taxon>
        <taxon>Chelicerata</taxon>
        <taxon>Arachnida</taxon>
        <taxon>Acari</taxon>
        <taxon>Parasitiformes</taxon>
        <taxon>Ixodida</taxon>
        <taxon>Ixodoidea</taxon>
        <taxon>Ixodidae</taxon>
        <taxon>Ixodinae</taxon>
        <taxon>Ixodes</taxon>
    </lineage>
</organism>
<feature type="region of interest" description="Disordered" evidence="1">
    <location>
        <begin position="64"/>
        <end position="101"/>
    </location>
</feature>
<protein>
    <submittedName>
        <fullName evidence="2">Uncharacterized protein</fullName>
    </submittedName>
</protein>
<dbReference type="EMBL" id="GIFC01010530">
    <property type="protein sequence ID" value="MXU92613.1"/>
    <property type="molecule type" value="Transcribed_RNA"/>
</dbReference>